<evidence type="ECO:0000313" key="5">
    <source>
        <dbReference type="Proteomes" id="UP000800093"/>
    </source>
</evidence>
<evidence type="ECO:0000259" key="3">
    <source>
        <dbReference type="Pfam" id="PF07687"/>
    </source>
</evidence>
<dbReference type="Pfam" id="PF01546">
    <property type="entry name" value="Peptidase_M20"/>
    <property type="match status" value="1"/>
</dbReference>
<dbReference type="Pfam" id="PF07687">
    <property type="entry name" value="M20_dimer"/>
    <property type="match status" value="1"/>
</dbReference>
<reference evidence="5" key="1">
    <citation type="journal article" date="2020" name="Stud. Mycol.">
        <title>101 Dothideomycetes genomes: A test case for predicting lifestyles and emergence of pathogens.</title>
        <authorList>
            <person name="Haridas S."/>
            <person name="Albert R."/>
            <person name="Binder M."/>
            <person name="Bloem J."/>
            <person name="LaButti K."/>
            <person name="Salamov A."/>
            <person name="Andreopoulos B."/>
            <person name="Baker S."/>
            <person name="Barry K."/>
            <person name="Bills G."/>
            <person name="Bluhm B."/>
            <person name="Cannon C."/>
            <person name="Castanera R."/>
            <person name="Culley D."/>
            <person name="Daum C."/>
            <person name="Ezra D."/>
            <person name="Gonzalez J."/>
            <person name="Henrissat B."/>
            <person name="Kuo A."/>
            <person name="Liang C."/>
            <person name="Lipzen A."/>
            <person name="Lutzoni F."/>
            <person name="Magnuson J."/>
            <person name="Mondo S."/>
            <person name="Nolan M."/>
            <person name="Ohm R."/>
            <person name="Pangilinan J."/>
            <person name="Park H.-J."/>
            <person name="Ramirez L."/>
            <person name="Alfaro M."/>
            <person name="Sun H."/>
            <person name="Tritt A."/>
            <person name="Yoshinaga Y."/>
            <person name="Zwiers L.-H."/>
            <person name="Turgeon B."/>
            <person name="Goodwin S."/>
            <person name="Spatafora J."/>
            <person name="Crous P."/>
            <person name="Grigoriev I."/>
        </authorList>
    </citation>
    <scope>NUCLEOTIDE SEQUENCE [LARGE SCALE GENOMIC DNA]</scope>
    <source>
        <strain evidence="5">CBS 304.66</strain>
    </source>
</reference>
<dbReference type="GO" id="GO:0016813">
    <property type="term" value="F:hydrolase activity, acting on carbon-nitrogen (but not peptide) bonds, in linear amidines"/>
    <property type="evidence" value="ECO:0007669"/>
    <property type="project" value="InterPro"/>
</dbReference>
<dbReference type="AlphaFoldDB" id="A0A9P4KCQ7"/>
<comment type="caution">
    <text evidence="4">The sequence shown here is derived from an EMBL/GenBank/DDBJ whole genome shotgun (WGS) entry which is preliminary data.</text>
</comment>
<dbReference type="OrthoDB" id="4676at2759"/>
<gene>
    <name evidence="4" type="ORF">CC78DRAFT_533822</name>
</gene>
<dbReference type="SUPFAM" id="SSF55031">
    <property type="entry name" value="Bacterial exopeptidase dimerisation domain"/>
    <property type="match status" value="1"/>
</dbReference>
<proteinExistence type="inferred from homology"/>
<feature type="domain" description="Peptidase M20 dimerisation" evidence="3">
    <location>
        <begin position="230"/>
        <end position="330"/>
    </location>
</feature>
<dbReference type="InterPro" id="IPR002933">
    <property type="entry name" value="Peptidase_M20"/>
</dbReference>
<dbReference type="EMBL" id="ML986623">
    <property type="protein sequence ID" value="KAF2263674.1"/>
    <property type="molecule type" value="Genomic_DNA"/>
</dbReference>
<dbReference type="PANTHER" id="PTHR32494">
    <property type="entry name" value="ALLANTOATE DEIMINASE-RELATED"/>
    <property type="match status" value="1"/>
</dbReference>
<name>A0A9P4KCQ7_9PLEO</name>
<protein>
    <submittedName>
        <fullName evidence="4">Amidase</fullName>
    </submittedName>
</protein>
<dbReference type="Gene3D" id="3.40.630.10">
    <property type="entry name" value="Zn peptidases"/>
    <property type="match status" value="1"/>
</dbReference>
<dbReference type="Proteomes" id="UP000800093">
    <property type="component" value="Unassembled WGS sequence"/>
</dbReference>
<dbReference type="PIRSF" id="PIRSF001235">
    <property type="entry name" value="Amidase_carbamoylase"/>
    <property type="match status" value="1"/>
</dbReference>
<accession>A0A9P4KCQ7</accession>
<dbReference type="InterPro" id="IPR036264">
    <property type="entry name" value="Bact_exopeptidase_dim_dom"/>
</dbReference>
<evidence type="ECO:0000256" key="2">
    <source>
        <dbReference type="ARBA" id="ARBA00022801"/>
    </source>
</evidence>
<dbReference type="PANTHER" id="PTHR32494:SF20">
    <property type="entry name" value="PEPTIDASE M20 DIMERISATION DOMAIN-CONTAINING PROTEIN"/>
    <property type="match status" value="1"/>
</dbReference>
<dbReference type="SUPFAM" id="SSF53187">
    <property type="entry name" value="Zn-dependent exopeptidases"/>
    <property type="match status" value="1"/>
</dbReference>
<dbReference type="InterPro" id="IPR010158">
    <property type="entry name" value="Amidase_Cbmase"/>
</dbReference>
<comment type="similarity">
    <text evidence="1">Belongs to the peptidase M20A family.</text>
</comment>
<sequence>MCTSERSTDYAVMTPALRINSERLNTTLQASCTKWGALSELSTGMCRLTLSQEDKEVRDWLVAECKSLGCDVKIDQMGNIFAIRPGKAKDKKPIAMGSHLDTQPAGGRYDGILGVQAALEVLRTLHENKLETHCPIALIDWTNEEGARFPGAMMASGVWSTKSSTPLEACWGIQDKEGIFMKQALQDIGYLGSVPCDYRENGLECHFELHIEQGPILEREGKSVAVVTSVQGMKWFAIRVKGREGHSGTTPMTGRSDALVTASRLITAVRDTALKTELGVATVGVINNDTSSQAMIPGGIDFIIDIRCSTDEMVDQLASTIFAAFDDIVKQESNGTQYEVKRTWGLPESKFHANCIDSVRAAVSKEVAEDQIMDMKSRAGHDSAWTSRTCPTSMIFVPSKEGISHSPNEYTSPEHCALGAQVLINAVLEYDRSVKEGKY</sequence>
<keyword evidence="5" id="KW-1185">Reference proteome</keyword>
<organism evidence="4 5">
    <name type="scientific">Lojkania enalia</name>
    <dbReference type="NCBI Taxonomy" id="147567"/>
    <lineage>
        <taxon>Eukaryota</taxon>
        <taxon>Fungi</taxon>
        <taxon>Dikarya</taxon>
        <taxon>Ascomycota</taxon>
        <taxon>Pezizomycotina</taxon>
        <taxon>Dothideomycetes</taxon>
        <taxon>Pleosporomycetidae</taxon>
        <taxon>Pleosporales</taxon>
        <taxon>Pleosporales incertae sedis</taxon>
        <taxon>Lojkania</taxon>
    </lineage>
</organism>
<evidence type="ECO:0000256" key="1">
    <source>
        <dbReference type="ARBA" id="ARBA00006247"/>
    </source>
</evidence>
<dbReference type="Gene3D" id="3.30.70.360">
    <property type="match status" value="1"/>
</dbReference>
<dbReference type="InterPro" id="IPR011650">
    <property type="entry name" value="Peptidase_M20_dimer"/>
</dbReference>
<keyword evidence="2" id="KW-0378">Hydrolase</keyword>
<evidence type="ECO:0000313" key="4">
    <source>
        <dbReference type="EMBL" id="KAF2263674.1"/>
    </source>
</evidence>
<dbReference type="CDD" id="cd03884">
    <property type="entry name" value="M20_bAS"/>
    <property type="match status" value="1"/>
</dbReference>
<dbReference type="NCBIfam" id="TIGR01879">
    <property type="entry name" value="hydantase"/>
    <property type="match status" value="1"/>
</dbReference>